<evidence type="ECO:0000256" key="6">
    <source>
        <dbReference type="ARBA" id="ARBA00022692"/>
    </source>
</evidence>
<evidence type="ECO:0000313" key="15">
    <source>
        <dbReference type="EMBL" id="KKQ71562.1"/>
    </source>
</evidence>
<dbReference type="GO" id="GO:0005886">
    <property type="term" value="C:plasma membrane"/>
    <property type="evidence" value="ECO:0007669"/>
    <property type="project" value="UniProtKB-SubCell"/>
</dbReference>
<evidence type="ECO:0000256" key="8">
    <source>
        <dbReference type="ARBA" id="ARBA00022989"/>
    </source>
</evidence>
<comment type="similarity">
    <text evidence="2 14">Belongs to the UppP family.</text>
</comment>
<dbReference type="GO" id="GO:0046677">
    <property type="term" value="P:response to antibiotic"/>
    <property type="evidence" value="ECO:0007669"/>
    <property type="project" value="UniProtKB-UniRule"/>
</dbReference>
<feature type="transmembrane region" description="Helical" evidence="14">
    <location>
        <begin position="99"/>
        <end position="118"/>
    </location>
</feature>
<dbReference type="GO" id="GO:0009252">
    <property type="term" value="P:peptidoglycan biosynthetic process"/>
    <property type="evidence" value="ECO:0007669"/>
    <property type="project" value="UniProtKB-KW"/>
</dbReference>
<keyword evidence="7 14" id="KW-0378">Hydrolase</keyword>
<evidence type="ECO:0000256" key="2">
    <source>
        <dbReference type="ARBA" id="ARBA00010621"/>
    </source>
</evidence>
<feature type="transmembrane region" description="Helical" evidence="14">
    <location>
        <begin position="163"/>
        <end position="182"/>
    </location>
</feature>
<evidence type="ECO:0000256" key="9">
    <source>
        <dbReference type="ARBA" id="ARBA00023136"/>
    </source>
</evidence>
<dbReference type="GO" id="GO:0050380">
    <property type="term" value="F:undecaprenyl-diphosphatase activity"/>
    <property type="evidence" value="ECO:0007669"/>
    <property type="project" value="UniProtKB-UniRule"/>
</dbReference>
<dbReference type="Proteomes" id="UP000034406">
    <property type="component" value="Unassembled WGS sequence"/>
</dbReference>
<keyword evidence="10 14" id="KW-0046">Antibiotic resistance</keyword>
<feature type="transmembrane region" description="Helical" evidence="14">
    <location>
        <begin position="69"/>
        <end position="87"/>
    </location>
</feature>
<dbReference type="InterPro" id="IPR003824">
    <property type="entry name" value="UppP"/>
</dbReference>
<evidence type="ECO:0000256" key="5">
    <source>
        <dbReference type="ARBA" id="ARBA00022475"/>
    </source>
</evidence>
<keyword evidence="14" id="KW-0961">Cell wall biogenesis/degradation</keyword>
<feature type="transmembrane region" description="Helical" evidence="14">
    <location>
        <begin position="194"/>
        <end position="212"/>
    </location>
</feature>
<evidence type="ECO:0000256" key="11">
    <source>
        <dbReference type="ARBA" id="ARBA00032707"/>
    </source>
</evidence>
<evidence type="ECO:0000256" key="7">
    <source>
        <dbReference type="ARBA" id="ARBA00022801"/>
    </source>
</evidence>
<evidence type="ECO:0000256" key="1">
    <source>
        <dbReference type="ARBA" id="ARBA00004651"/>
    </source>
</evidence>
<evidence type="ECO:0000256" key="4">
    <source>
        <dbReference type="ARBA" id="ARBA00021581"/>
    </source>
</evidence>
<accession>A0A0G0JYH1</accession>
<comment type="caution">
    <text evidence="15">The sequence shown here is derived from an EMBL/GenBank/DDBJ whole genome shotgun (WGS) entry which is preliminary data.</text>
</comment>
<keyword evidence="8 14" id="KW-1133">Transmembrane helix</keyword>
<protein>
    <recommendedName>
        <fullName evidence="4 14">Undecaprenyl-diphosphatase</fullName>
        <ecNumber evidence="3 14">3.6.1.27</ecNumber>
    </recommendedName>
    <alternativeName>
        <fullName evidence="12 14">Bacitracin resistance protein</fullName>
    </alternativeName>
    <alternativeName>
        <fullName evidence="11 14">Undecaprenyl pyrophosphate phosphatase</fullName>
    </alternativeName>
</protein>
<comment type="catalytic activity">
    <reaction evidence="13 14">
        <text>di-trans,octa-cis-undecaprenyl diphosphate + H2O = di-trans,octa-cis-undecaprenyl phosphate + phosphate + H(+)</text>
        <dbReference type="Rhea" id="RHEA:28094"/>
        <dbReference type="ChEBI" id="CHEBI:15377"/>
        <dbReference type="ChEBI" id="CHEBI:15378"/>
        <dbReference type="ChEBI" id="CHEBI:43474"/>
        <dbReference type="ChEBI" id="CHEBI:58405"/>
        <dbReference type="ChEBI" id="CHEBI:60392"/>
        <dbReference type="EC" id="3.6.1.27"/>
    </reaction>
</comment>
<evidence type="ECO:0000256" key="3">
    <source>
        <dbReference type="ARBA" id="ARBA00012374"/>
    </source>
</evidence>
<dbReference type="PANTHER" id="PTHR30622:SF4">
    <property type="entry name" value="UNDECAPRENYL-DIPHOSPHATASE"/>
    <property type="match status" value="1"/>
</dbReference>
<keyword evidence="14" id="KW-0133">Cell shape</keyword>
<keyword evidence="6 14" id="KW-0812">Transmembrane</keyword>
<dbReference type="Pfam" id="PF02673">
    <property type="entry name" value="BacA"/>
    <property type="match status" value="1"/>
</dbReference>
<dbReference type="GO" id="GO:0071555">
    <property type="term" value="P:cell wall organization"/>
    <property type="evidence" value="ECO:0007669"/>
    <property type="project" value="UniProtKB-KW"/>
</dbReference>
<feature type="transmembrane region" description="Helical" evidence="14">
    <location>
        <begin position="44"/>
        <end position="62"/>
    </location>
</feature>
<dbReference type="EC" id="3.6.1.27" evidence="3 14"/>
<comment type="function">
    <text evidence="14">Catalyzes the dephosphorylation of undecaprenyl diphosphate (UPP). Confers resistance to bacitracin.</text>
</comment>
<evidence type="ECO:0000256" key="13">
    <source>
        <dbReference type="ARBA" id="ARBA00047594"/>
    </source>
</evidence>
<reference evidence="15 16" key="1">
    <citation type="journal article" date="2015" name="Nature">
        <title>rRNA introns, odd ribosomes, and small enigmatic genomes across a large radiation of phyla.</title>
        <authorList>
            <person name="Brown C.T."/>
            <person name="Hug L.A."/>
            <person name="Thomas B.C."/>
            <person name="Sharon I."/>
            <person name="Castelle C.J."/>
            <person name="Singh A."/>
            <person name="Wilkins M.J."/>
            <person name="Williams K.H."/>
            <person name="Banfield J.F."/>
        </authorList>
    </citation>
    <scope>NUCLEOTIDE SEQUENCE [LARGE SCALE GENOMIC DNA]</scope>
</reference>
<gene>
    <name evidence="14" type="primary">uppP</name>
    <name evidence="15" type="ORF">US90_C0002G0045</name>
</gene>
<evidence type="ECO:0000256" key="10">
    <source>
        <dbReference type="ARBA" id="ARBA00023251"/>
    </source>
</evidence>
<proteinExistence type="inferred from homology"/>
<dbReference type="GO" id="GO:0008360">
    <property type="term" value="P:regulation of cell shape"/>
    <property type="evidence" value="ECO:0007669"/>
    <property type="project" value="UniProtKB-KW"/>
</dbReference>
<feature type="transmembrane region" description="Helical" evidence="14">
    <location>
        <begin position="130"/>
        <end position="157"/>
    </location>
</feature>
<keyword evidence="5 14" id="KW-1003">Cell membrane</keyword>
<keyword evidence="14" id="KW-0573">Peptidoglycan synthesis</keyword>
<evidence type="ECO:0000313" key="16">
    <source>
        <dbReference type="Proteomes" id="UP000034406"/>
    </source>
</evidence>
<comment type="miscellaneous">
    <text evidence="14">Bacitracin is thought to be involved in the inhibition of peptidoglycan synthesis by sequestering undecaprenyl diphosphate, thereby reducing the pool of lipid carrier available.</text>
</comment>
<dbReference type="AlphaFoldDB" id="A0A0G0JYH1"/>
<name>A0A0G0JYH1_9BACT</name>
<dbReference type="PANTHER" id="PTHR30622">
    <property type="entry name" value="UNDECAPRENYL-DIPHOSPHATASE"/>
    <property type="match status" value="1"/>
</dbReference>
<dbReference type="PATRIC" id="fig|1618490.4.peg.129"/>
<dbReference type="EMBL" id="LBUT01000002">
    <property type="protein sequence ID" value="KKQ71562.1"/>
    <property type="molecule type" value="Genomic_DNA"/>
</dbReference>
<comment type="subcellular location">
    <subcellularLocation>
        <location evidence="1 14">Cell membrane</location>
        <topology evidence="1 14">Multi-pass membrane protein</topology>
    </subcellularLocation>
</comment>
<feature type="transmembrane region" description="Helical" evidence="14">
    <location>
        <begin position="224"/>
        <end position="242"/>
    </location>
</feature>
<dbReference type="STRING" id="1618490.US90_C0002G0045"/>
<organism evidence="15 16">
    <name type="scientific">Candidatus Shapirobacteria bacterium GW2011_GWE2_38_30</name>
    <dbReference type="NCBI Taxonomy" id="1618490"/>
    <lineage>
        <taxon>Bacteria</taxon>
        <taxon>Candidatus Shapironibacteriota</taxon>
    </lineage>
</organism>
<dbReference type="HAMAP" id="MF_01006">
    <property type="entry name" value="Undec_diphosphatase"/>
    <property type="match status" value="1"/>
</dbReference>
<keyword evidence="9 14" id="KW-0472">Membrane</keyword>
<evidence type="ECO:0000256" key="12">
    <source>
        <dbReference type="ARBA" id="ARBA00032932"/>
    </source>
</evidence>
<sequence length="244" mass="27422">MTLLNSIILAIVQGITEFLPVSSSGHLTLFQYILNTTPSLSFDIFLNTSSLLTVFVYFAASWRLFIKDFKYIIIGSIPAAIVGLLFKPQLESLFSSPKYLPLFFGISALILFASRYLVRQDKKLTYQKALIIGLFQSLAILPGVTRSGSTIVAGLLLGLPATMAFQFSFFLFIPASFGALLLELRDNQFSQFFNLNYFIAFLITFFVGLLSLKILKKSIQSQHLWYFSIYLVILAVILFLSLQT</sequence>
<evidence type="ECO:0000256" key="14">
    <source>
        <dbReference type="HAMAP-Rule" id="MF_01006"/>
    </source>
</evidence>